<evidence type="ECO:0000259" key="2">
    <source>
        <dbReference type="PROSITE" id="PS51168"/>
    </source>
</evidence>
<sequence length="84" mass="10078">MTASLSTYRKAIDRIDDRLFTLIKKRIMFVCKIWRYKKKKGLPKYDRVREKQMVRVAAEKTGLPTSQVQKLYQVLFALQNRIKK</sequence>
<dbReference type="PANTHER" id="PTHR38041:SF1">
    <property type="entry name" value="CHORISMATE MUTASE"/>
    <property type="match status" value="1"/>
</dbReference>
<evidence type="ECO:0000313" key="4">
    <source>
        <dbReference type="Proteomes" id="UP000177614"/>
    </source>
</evidence>
<evidence type="ECO:0000313" key="3">
    <source>
        <dbReference type="EMBL" id="OGC81345.1"/>
    </source>
</evidence>
<name>A0A1F4XHZ5_9BACT</name>
<feature type="domain" description="Chorismate mutase" evidence="2">
    <location>
        <begin position="1"/>
        <end position="84"/>
    </location>
</feature>
<keyword evidence="1" id="KW-0413">Isomerase</keyword>
<evidence type="ECO:0000256" key="1">
    <source>
        <dbReference type="ARBA" id="ARBA00023235"/>
    </source>
</evidence>
<dbReference type="Pfam" id="PF01817">
    <property type="entry name" value="CM_2"/>
    <property type="match status" value="1"/>
</dbReference>
<protein>
    <recommendedName>
        <fullName evidence="2">Chorismate mutase domain-containing protein</fullName>
    </recommendedName>
</protein>
<dbReference type="AlphaFoldDB" id="A0A1F4XHZ5"/>
<dbReference type="InterPro" id="IPR051331">
    <property type="entry name" value="Chorismate_mutase-related"/>
</dbReference>
<comment type="caution">
    <text evidence="3">The sequence shown here is derived from an EMBL/GenBank/DDBJ whole genome shotgun (WGS) entry which is preliminary data.</text>
</comment>
<dbReference type="InterPro" id="IPR036979">
    <property type="entry name" value="CM_dom_sf"/>
</dbReference>
<gene>
    <name evidence="3" type="ORF">A2V81_00865</name>
</gene>
<dbReference type="GO" id="GO:0004106">
    <property type="term" value="F:chorismate mutase activity"/>
    <property type="evidence" value="ECO:0007669"/>
    <property type="project" value="InterPro"/>
</dbReference>
<dbReference type="Proteomes" id="UP000177614">
    <property type="component" value="Unassembled WGS sequence"/>
</dbReference>
<dbReference type="Gene3D" id="1.20.59.10">
    <property type="entry name" value="Chorismate mutase"/>
    <property type="match status" value="1"/>
</dbReference>
<proteinExistence type="predicted"/>
<accession>A0A1F4XHZ5</accession>
<dbReference type="GO" id="GO:0009697">
    <property type="term" value="P:salicylic acid biosynthetic process"/>
    <property type="evidence" value="ECO:0007669"/>
    <property type="project" value="TreeGrafter"/>
</dbReference>
<dbReference type="InterPro" id="IPR002701">
    <property type="entry name" value="CM_II_prokaryot"/>
</dbReference>
<dbReference type="SMART" id="SM00830">
    <property type="entry name" value="CM_2"/>
    <property type="match status" value="1"/>
</dbReference>
<dbReference type="PROSITE" id="PS51168">
    <property type="entry name" value="CHORISMATE_MUT_2"/>
    <property type="match status" value="1"/>
</dbReference>
<dbReference type="InterPro" id="IPR036263">
    <property type="entry name" value="Chorismate_II_sf"/>
</dbReference>
<reference evidence="3 4" key="1">
    <citation type="journal article" date="2016" name="Nat. Commun.">
        <title>Thousands of microbial genomes shed light on interconnected biogeochemical processes in an aquifer system.</title>
        <authorList>
            <person name="Anantharaman K."/>
            <person name="Brown C.T."/>
            <person name="Hug L.A."/>
            <person name="Sharon I."/>
            <person name="Castelle C.J."/>
            <person name="Probst A.J."/>
            <person name="Thomas B.C."/>
            <person name="Singh A."/>
            <person name="Wilkins M.J."/>
            <person name="Karaoz U."/>
            <person name="Brodie E.L."/>
            <person name="Williams K.H."/>
            <person name="Hubbard S.S."/>
            <person name="Banfield J.F."/>
        </authorList>
    </citation>
    <scope>NUCLEOTIDE SEQUENCE [LARGE SCALE GENOMIC DNA]</scope>
</reference>
<dbReference type="PANTHER" id="PTHR38041">
    <property type="entry name" value="CHORISMATE MUTASE"/>
    <property type="match status" value="1"/>
</dbReference>
<dbReference type="EMBL" id="MEWR01000028">
    <property type="protein sequence ID" value="OGC81345.1"/>
    <property type="molecule type" value="Genomic_DNA"/>
</dbReference>
<dbReference type="STRING" id="1817814.A2V81_00865"/>
<dbReference type="SUPFAM" id="SSF48600">
    <property type="entry name" value="Chorismate mutase II"/>
    <property type="match status" value="1"/>
</dbReference>
<organism evidence="3 4">
    <name type="scientific">Candidatus Abawacabacteria bacterium RBG_16_42_10</name>
    <dbReference type="NCBI Taxonomy" id="1817814"/>
    <lineage>
        <taxon>Bacteria</taxon>
        <taxon>Candidatus Abawacaibacteriota</taxon>
    </lineage>
</organism>
<dbReference type="GO" id="GO:0046417">
    <property type="term" value="P:chorismate metabolic process"/>
    <property type="evidence" value="ECO:0007669"/>
    <property type="project" value="InterPro"/>
</dbReference>